<dbReference type="Proteomes" id="UP000485058">
    <property type="component" value="Unassembled WGS sequence"/>
</dbReference>
<proteinExistence type="predicted"/>
<organism evidence="2 3">
    <name type="scientific">Haematococcus lacustris</name>
    <name type="common">Green alga</name>
    <name type="synonym">Haematococcus pluvialis</name>
    <dbReference type="NCBI Taxonomy" id="44745"/>
    <lineage>
        <taxon>Eukaryota</taxon>
        <taxon>Viridiplantae</taxon>
        <taxon>Chlorophyta</taxon>
        <taxon>core chlorophytes</taxon>
        <taxon>Chlorophyceae</taxon>
        <taxon>CS clade</taxon>
        <taxon>Chlamydomonadales</taxon>
        <taxon>Haematococcaceae</taxon>
        <taxon>Haematococcus</taxon>
    </lineage>
</organism>
<reference evidence="2 3" key="1">
    <citation type="submission" date="2020-02" db="EMBL/GenBank/DDBJ databases">
        <title>Draft genome sequence of Haematococcus lacustris strain NIES-144.</title>
        <authorList>
            <person name="Morimoto D."/>
            <person name="Nakagawa S."/>
            <person name="Yoshida T."/>
            <person name="Sawayama S."/>
        </authorList>
    </citation>
    <scope>NUCLEOTIDE SEQUENCE [LARGE SCALE GENOMIC DNA]</scope>
    <source>
        <strain evidence="2 3">NIES-144</strain>
    </source>
</reference>
<sequence length="344" mass="35007">MEGPATYPKLMVRLHLPPCPLPAGCLVVLELWREVPLTPPATNLANSTIASGNRVSSGSSSAAPSPATVPSLVSQAPLLLVPAATAASTAAALPGALPASCPGALAGAVAEQVAPGRSLLDELLSVTTAAEVRGSVQGQGARSGYLEQLSLALVLPDSVKGFLPLLSPYSPVVAVCWLQRAAGVTLAADGAGTAALLQDLGAWLDWTQALASTVEDRQSCTQHPGLPASLPPTAHDRVTPTPAPPPWGQAGMPLNPDWGNTCAGSARLNALNPSYCHLMLCVVADMAAFAQAEACPALLGWLEQGTRQVLPALHVLHPGLVAALAWHARAGSSFPCVAIMECGS</sequence>
<dbReference type="AlphaFoldDB" id="A0A699ZSN5"/>
<dbReference type="EMBL" id="BLLF01002115">
    <property type="protein sequence ID" value="GFH22749.1"/>
    <property type="molecule type" value="Genomic_DNA"/>
</dbReference>
<evidence type="ECO:0000313" key="3">
    <source>
        <dbReference type="Proteomes" id="UP000485058"/>
    </source>
</evidence>
<gene>
    <name evidence="2" type="ORF">HaLaN_20261</name>
</gene>
<protein>
    <submittedName>
        <fullName evidence="2">Uncharacterized protein</fullName>
    </submittedName>
</protein>
<comment type="caution">
    <text evidence="2">The sequence shown here is derived from an EMBL/GenBank/DDBJ whole genome shotgun (WGS) entry which is preliminary data.</text>
</comment>
<accession>A0A699ZSN5</accession>
<feature type="region of interest" description="Disordered" evidence="1">
    <location>
        <begin position="218"/>
        <end position="250"/>
    </location>
</feature>
<evidence type="ECO:0000313" key="2">
    <source>
        <dbReference type="EMBL" id="GFH22749.1"/>
    </source>
</evidence>
<name>A0A699ZSN5_HAELA</name>
<evidence type="ECO:0000256" key="1">
    <source>
        <dbReference type="SAM" id="MobiDB-lite"/>
    </source>
</evidence>
<keyword evidence="3" id="KW-1185">Reference proteome</keyword>